<dbReference type="AlphaFoldDB" id="A0AA39TN48"/>
<keyword evidence="2" id="KW-1185">Reference proteome</keyword>
<evidence type="ECO:0000313" key="2">
    <source>
        <dbReference type="Proteomes" id="UP001175228"/>
    </source>
</evidence>
<evidence type="ECO:0000313" key="1">
    <source>
        <dbReference type="EMBL" id="KAK0495536.1"/>
    </source>
</evidence>
<accession>A0AA39TN48</accession>
<dbReference type="Proteomes" id="UP001175228">
    <property type="component" value="Unassembled WGS sequence"/>
</dbReference>
<reference evidence="1" key="1">
    <citation type="submission" date="2023-06" db="EMBL/GenBank/DDBJ databases">
        <authorList>
            <consortium name="Lawrence Berkeley National Laboratory"/>
            <person name="Ahrendt S."/>
            <person name="Sahu N."/>
            <person name="Indic B."/>
            <person name="Wong-Bajracharya J."/>
            <person name="Merenyi Z."/>
            <person name="Ke H.-M."/>
            <person name="Monk M."/>
            <person name="Kocsube S."/>
            <person name="Drula E."/>
            <person name="Lipzen A."/>
            <person name="Balint B."/>
            <person name="Henrissat B."/>
            <person name="Andreopoulos B."/>
            <person name="Martin F.M."/>
            <person name="Harder C.B."/>
            <person name="Rigling D."/>
            <person name="Ford K.L."/>
            <person name="Foster G.D."/>
            <person name="Pangilinan J."/>
            <person name="Papanicolaou A."/>
            <person name="Barry K."/>
            <person name="LaButti K."/>
            <person name="Viragh M."/>
            <person name="Koriabine M."/>
            <person name="Yan M."/>
            <person name="Riley R."/>
            <person name="Champramary S."/>
            <person name="Plett K.L."/>
            <person name="Tsai I.J."/>
            <person name="Slot J."/>
            <person name="Sipos G."/>
            <person name="Plett J."/>
            <person name="Nagy L.G."/>
            <person name="Grigoriev I.V."/>
        </authorList>
    </citation>
    <scope>NUCLEOTIDE SEQUENCE</scope>
    <source>
        <strain evidence="1">HWK02</strain>
    </source>
</reference>
<organism evidence="1 2">
    <name type="scientific">Armillaria luteobubalina</name>
    <dbReference type="NCBI Taxonomy" id="153913"/>
    <lineage>
        <taxon>Eukaryota</taxon>
        <taxon>Fungi</taxon>
        <taxon>Dikarya</taxon>
        <taxon>Basidiomycota</taxon>
        <taxon>Agaricomycotina</taxon>
        <taxon>Agaricomycetes</taxon>
        <taxon>Agaricomycetidae</taxon>
        <taxon>Agaricales</taxon>
        <taxon>Marasmiineae</taxon>
        <taxon>Physalacriaceae</taxon>
        <taxon>Armillaria</taxon>
    </lineage>
</organism>
<proteinExistence type="predicted"/>
<comment type="caution">
    <text evidence="1">The sequence shown here is derived from an EMBL/GenBank/DDBJ whole genome shotgun (WGS) entry which is preliminary data.</text>
</comment>
<sequence>MRVNTLYQNFAEWMVDLDLPRFLADTKETRQKLEEKRAMTEPYRKYPMVVEVSYNSVPIKLGRVYPGEEARTTGIGQIPEVMAILEKRRGHLNEVFFYVALPSGKGPGAECISSHFYPFVTVIYAAICSREMAELLPGLRRNDNCAFQGS</sequence>
<gene>
    <name evidence="1" type="ORF">EDD18DRAFT_1169742</name>
</gene>
<protein>
    <submittedName>
        <fullName evidence="1">Uncharacterized protein</fullName>
    </submittedName>
</protein>
<name>A0AA39TN48_9AGAR</name>
<dbReference type="EMBL" id="JAUEPU010000017">
    <property type="protein sequence ID" value="KAK0495536.1"/>
    <property type="molecule type" value="Genomic_DNA"/>
</dbReference>